<dbReference type="GO" id="GO:0016747">
    <property type="term" value="F:acyltransferase activity, transferring groups other than amino-acyl groups"/>
    <property type="evidence" value="ECO:0007669"/>
    <property type="project" value="InterPro"/>
</dbReference>
<dbReference type="GO" id="GO:0009103">
    <property type="term" value="P:lipopolysaccharide biosynthetic process"/>
    <property type="evidence" value="ECO:0007669"/>
    <property type="project" value="TreeGrafter"/>
</dbReference>
<proteinExistence type="predicted"/>
<keyword evidence="1" id="KW-1133">Transmembrane helix</keyword>
<feature type="transmembrane region" description="Helical" evidence="1">
    <location>
        <begin position="259"/>
        <end position="276"/>
    </location>
</feature>
<feature type="transmembrane region" description="Helical" evidence="1">
    <location>
        <begin position="89"/>
        <end position="116"/>
    </location>
</feature>
<dbReference type="GO" id="GO:0016020">
    <property type="term" value="C:membrane"/>
    <property type="evidence" value="ECO:0007669"/>
    <property type="project" value="TreeGrafter"/>
</dbReference>
<feature type="transmembrane region" description="Helical" evidence="1">
    <location>
        <begin position="48"/>
        <end position="68"/>
    </location>
</feature>
<dbReference type="PANTHER" id="PTHR23028">
    <property type="entry name" value="ACETYLTRANSFERASE"/>
    <property type="match status" value="1"/>
</dbReference>
<gene>
    <name evidence="3" type="ORF">CLV67_107283</name>
</gene>
<feature type="transmembrane region" description="Helical" evidence="1">
    <location>
        <begin position="21"/>
        <end position="42"/>
    </location>
</feature>
<feature type="transmembrane region" description="Helical" evidence="1">
    <location>
        <begin position="192"/>
        <end position="214"/>
    </location>
</feature>
<organism evidence="3 4">
    <name type="scientific">Actinoplanes italicus</name>
    <dbReference type="NCBI Taxonomy" id="113567"/>
    <lineage>
        <taxon>Bacteria</taxon>
        <taxon>Bacillati</taxon>
        <taxon>Actinomycetota</taxon>
        <taxon>Actinomycetes</taxon>
        <taxon>Micromonosporales</taxon>
        <taxon>Micromonosporaceae</taxon>
        <taxon>Actinoplanes</taxon>
    </lineage>
</organism>
<evidence type="ECO:0000259" key="2">
    <source>
        <dbReference type="Pfam" id="PF01757"/>
    </source>
</evidence>
<evidence type="ECO:0000313" key="3">
    <source>
        <dbReference type="EMBL" id="PRX21006.1"/>
    </source>
</evidence>
<sequence length="359" mass="38670">MPTPDSGVPAARLNSLTSLRFFAAAVVVLVHLSAELDLPHLIDEAVGLGYAGVAFFFTLSGFVLAWTARPGDTARRFYGRRFARIWPAHAVVTVLTIPVIYLAGAEPVWGALTFVLTCTHVWIPSPAWHYAFNGPSWSLAAEAFFYAVFPVLIRVARRWQERLRVLAAFTVTLMVVAALAVVAVAPDTTWGFLLYLNPLYRLGEFGLGILLACAIRRGWRAPWPTWIPAAGGVGAYLALVLFAPHDSEGEIPRILTDSVLLPFFLAVIAAAASADLRGDRTPLRAPSLVALGDRSFALYLIHVPLIKAVDAGVAGRDLGDAARSALAVGLLAGSVCAAHLLFVAVERPAERYLRPRLAS</sequence>
<feature type="transmembrane region" description="Helical" evidence="1">
    <location>
        <begin position="226"/>
        <end position="244"/>
    </location>
</feature>
<keyword evidence="1" id="KW-0472">Membrane</keyword>
<dbReference type="InterPro" id="IPR050879">
    <property type="entry name" value="Acyltransferase_3"/>
</dbReference>
<feature type="transmembrane region" description="Helical" evidence="1">
    <location>
        <begin position="326"/>
        <end position="345"/>
    </location>
</feature>
<dbReference type="Pfam" id="PF01757">
    <property type="entry name" value="Acyl_transf_3"/>
    <property type="match status" value="1"/>
</dbReference>
<comment type="caution">
    <text evidence="3">The sequence shown here is derived from an EMBL/GenBank/DDBJ whole genome shotgun (WGS) entry which is preliminary data.</text>
</comment>
<dbReference type="PANTHER" id="PTHR23028:SF53">
    <property type="entry name" value="ACYL_TRANSF_3 DOMAIN-CONTAINING PROTEIN"/>
    <property type="match status" value="1"/>
</dbReference>
<protein>
    <submittedName>
        <fullName evidence="3">Peptidoglycan/LPS O-acetylase OafA/YrhL</fullName>
    </submittedName>
</protein>
<dbReference type="Proteomes" id="UP000239415">
    <property type="component" value="Unassembled WGS sequence"/>
</dbReference>
<dbReference type="EMBL" id="PVMZ01000007">
    <property type="protein sequence ID" value="PRX21006.1"/>
    <property type="molecule type" value="Genomic_DNA"/>
</dbReference>
<name>A0A2T0KDK6_9ACTN</name>
<accession>A0A2T0KDK6</accession>
<dbReference type="RefSeq" id="WP_239166419.1">
    <property type="nucleotide sequence ID" value="NZ_BOMO01000073.1"/>
</dbReference>
<evidence type="ECO:0000313" key="4">
    <source>
        <dbReference type="Proteomes" id="UP000239415"/>
    </source>
</evidence>
<reference evidence="3 4" key="1">
    <citation type="submission" date="2018-03" db="EMBL/GenBank/DDBJ databases">
        <title>Genomic Encyclopedia of Archaeal and Bacterial Type Strains, Phase II (KMG-II): from individual species to whole genera.</title>
        <authorList>
            <person name="Goeker M."/>
        </authorList>
    </citation>
    <scope>NUCLEOTIDE SEQUENCE [LARGE SCALE GENOMIC DNA]</scope>
    <source>
        <strain evidence="3 4">DSM 43146</strain>
    </source>
</reference>
<feature type="transmembrane region" description="Helical" evidence="1">
    <location>
        <begin position="288"/>
        <end position="306"/>
    </location>
</feature>
<dbReference type="AlphaFoldDB" id="A0A2T0KDK6"/>
<keyword evidence="1" id="KW-0812">Transmembrane</keyword>
<feature type="transmembrane region" description="Helical" evidence="1">
    <location>
        <begin position="165"/>
        <end position="186"/>
    </location>
</feature>
<feature type="transmembrane region" description="Helical" evidence="1">
    <location>
        <begin position="136"/>
        <end position="153"/>
    </location>
</feature>
<keyword evidence="4" id="KW-1185">Reference proteome</keyword>
<dbReference type="InterPro" id="IPR002656">
    <property type="entry name" value="Acyl_transf_3_dom"/>
</dbReference>
<feature type="domain" description="Acyltransferase 3" evidence="2">
    <location>
        <begin position="15"/>
        <end position="337"/>
    </location>
</feature>
<evidence type="ECO:0000256" key="1">
    <source>
        <dbReference type="SAM" id="Phobius"/>
    </source>
</evidence>